<evidence type="ECO:0000256" key="1">
    <source>
        <dbReference type="SAM" id="MobiDB-lite"/>
    </source>
</evidence>
<dbReference type="RefSeq" id="WP_028754050.1">
    <property type="nucleotide sequence ID" value="NZ_JACIIG010000014.1"/>
</dbReference>
<keyword evidence="2" id="KW-0472">Membrane</keyword>
<dbReference type="Proteomes" id="UP000543836">
    <property type="component" value="Unassembled WGS sequence"/>
</dbReference>
<evidence type="ECO:0000313" key="4">
    <source>
        <dbReference type="Proteomes" id="UP000543836"/>
    </source>
</evidence>
<evidence type="ECO:0000313" key="3">
    <source>
        <dbReference type="EMBL" id="MBB4570566.1"/>
    </source>
</evidence>
<comment type="caution">
    <text evidence="3">The sequence shown here is derived from an EMBL/GenBank/DDBJ whole genome shotgun (WGS) entry which is preliminary data.</text>
</comment>
<sequence length="110" mass="12651">MKWLLIFWAAPVSFLGAWYYLSYYDMSFGIFMLTRQMHDLVFQIYGKILGIPPETIPPLVARAIAFDSLLVFAIFGFRKRAVILEWWSRRQVSRSGKTGLPSAESLSKAP</sequence>
<feature type="transmembrane region" description="Helical" evidence="2">
    <location>
        <begin position="5"/>
        <end position="23"/>
    </location>
</feature>
<keyword evidence="2" id="KW-0812">Transmembrane</keyword>
<evidence type="ECO:0008006" key="5">
    <source>
        <dbReference type="Google" id="ProtNLM"/>
    </source>
</evidence>
<gene>
    <name evidence="3" type="ORF">GGE60_004705</name>
</gene>
<feature type="transmembrane region" description="Helical" evidence="2">
    <location>
        <begin position="59"/>
        <end position="77"/>
    </location>
</feature>
<accession>A0A7W6ZXK6</accession>
<dbReference type="GeneID" id="32526368"/>
<proteinExistence type="predicted"/>
<dbReference type="Pfam" id="PF19600">
    <property type="entry name" value="DUF6105"/>
    <property type="match status" value="1"/>
</dbReference>
<name>A0A7W6ZXK6_9HYPH</name>
<dbReference type="InterPro" id="IPR046087">
    <property type="entry name" value="DUF6105"/>
</dbReference>
<protein>
    <recommendedName>
        <fullName evidence="5">Transmembrane protein</fullName>
    </recommendedName>
</protein>
<keyword evidence="4" id="KW-1185">Reference proteome</keyword>
<dbReference type="AlphaFoldDB" id="A0A7W6ZXK6"/>
<dbReference type="OrthoDB" id="7906687at2"/>
<keyword evidence="2" id="KW-1133">Transmembrane helix</keyword>
<dbReference type="EMBL" id="JACIIG010000014">
    <property type="protein sequence ID" value="MBB4570566.1"/>
    <property type="molecule type" value="Genomic_DNA"/>
</dbReference>
<organism evidence="3 4">
    <name type="scientific">Rhizobium leucaenae</name>
    <dbReference type="NCBI Taxonomy" id="29450"/>
    <lineage>
        <taxon>Bacteria</taxon>
        <taxon>Pseudomonadati</taxon>
        <taxon>Pseudomonadota</taxon>
        <taxon>Alphaproteobacteria</taxon>
        <taxon>Hyphomicrobiales</taxon>
        <taxon>Rhizobiaceae</taxon>
        <taxon>Rhizobium/Agrobacterium group</taxon>
        <taxon>Rhizobium</taxon>
    </lineage>
</organism>
<evidence type="ECO:0000256" key="2">
    <source>
        <dbReference type="SAM" id="Phobius"/>
    </source>
</evidence>
<feature type="region of interest" description="Disordered" evidence="1">
    <location>
        <begin position="91"/>
        <end position="110"/>
    </location>
</feature>
<reference evidence="3 4" key="1">
    <citation type="submission" date="2020-08" db="EMBL/GenBank/DDBJ databases">
        <title>Genomic Encyclopedia of Type Strains, Phase IV (KMG-V): Genome sequencing to study the core and pangenomes of soil and plant-associated prokaryotes.</title>
        <authorList>
            <person name="Whitman W."/>
        </authorList>
    </citation>
    <scope>NUCLEOTIDE SEQUENCE [LARGE SCALE GENOMIC DNA]</scope>
    <source>
        <strain evidence="3 4">SEMIA 492</strain>
    </source>
</reference>